<keyword evidence="2" id="KW-0472">Membrane</keyword>
<reference evidence="4 5" key="1">
    <citation type="submission" date="2020-01" db="EMBL/GenBank/DDBJ databases">
        <title>Genome analysis of Anaerocolumna sp. CBA3638.</title>
        <authorList>
            <person name="Kim J."/>
            <person name="Roh S.W."/>
        </authorList>
    </citation>
    <scope>NUCLEOTIDE SEQUENCE [LARGE SCALE GENOMIC DNA]</scope>
    <source>
        <strain evidence="4 5">CBA3638</strain>
    </source>
</reference>
<dbReference type="RefSeq" id="WP_161840120.1">
    <property type="nucleotide sequence ID" value="NZ_CP048000.1"/>
</dbReference>
<dbReference type="KEGG" id="anr:Ana3638_23065"/>
<dbReference type="InterPro" id="IPR029058">
    <property type="entry name" value="AB_hydrolase_fold"/>
</dbReference>
<evidence type="ECO:0000256" key="1">
    <source>
        <dbReference type="ARBA" id="ARBA00022801"/>
    </source>
</evidence>
<dbReference type="InterPro" id="IPR000383">
    <property type="entry name" value="Xaa-Pro-like_dom"/>
</dbReference>
<sequence length="625" mass="69783">MKKTLEKEKLFHSWPKIIPAVVGLILLISTFTFLIAGMLPVKEYKIGERRSCYVTMEDGTRLAVRYTLPAGLKNGEKVAAIMETTRYGTQYKESFVLRALLNLGIAHDVPTAMEQELIKSKYAYIAVDARGSGASFGTREMEWSKEEMNDIGQMIVWIAKQPWSNGKVGTYGISYSGNTAEIAAASDQPALFAAAPLYPDFDVMRQMVKPGGILNDVLVKSWGDSVADMDANKGNLFTAGTAGVDSDKDERLLKEAIAEHHTIDIYKAMKNITYMDDILAGNYTAGSLSPFHYKENIEKSGIPIYSRVGWQDAGTVNGALARFLTYSNPQTLVIGPWSHAGWHYYDPFISKSYSKKELDFKQADEVLSFYNSCLQGENPNKDGYKKAIHYYTLGEGTWKTSNTWPIPGFDQKKWYFDSNGRLSIEKPEETTGKDTYKVDFTTSTGKSNRWFTNCGGGPIFYPDRAKEDKKLLTYTSEPLDNDIEITGVPVVTLNISSTSTDGAFYVYLEDVAPDGKVTYITEGELRALNRKVAETKDIGYQAVGVEHSYLKKDGEQLTPGENTELKIGMYCTSVYLQKGHRIRIAIAGHDAASFERIPGNGDPTIQVQRNRIESSYVELPMRIRK</sequence>
<dbReference type="NCBIfam" id="TIGR00976">
    <property type="entry name" value="CocE_NonD"/>
    <property type="match status" value="1"/>
</dbReference>
<dbReference type="Gene3D" id="3.40.50.1820">
    <property type="entry name" value="alpha/beta hydrolase"/>
    <property type="match status" value="1"/>
</dbReference>
<keyword evidence="5" id="KW-1185">Reference proteome</keyword>
<dbReference type="Gene3D" id="1.10.3020.10">
    <property type="entry name" value="alpha-amino acid ester hydrolase ( Helical cap domain)"/>
    <property type="match status" value="1"/>
</dbReference>
<dbReference type="SUPFAM" id="SSF53474">
    <property type="entry name" value="alpha/beta-Hydrolases"/>
    <property type="match status" value="1"/>
</dbReference>
<dbReference type="SUPFAM" id="SSF49785">
    <property type="entry name" value="Galactose-binding domain-like"/>
    <property type="match status" value="1"/>
</dbReference>
<evidence type="ECO:0000313" key="5">
    <source>
        <dbReference type="Proteomes" id="UP000464314"/>
    </source>
</evidence>
<dbReference type="Pfam" id="PF08530">
    <property type="entry name" value="PepX_C"/>
    <property type="match status" value="1"/>
</dbReference>
<dbReference type="InterPro" id="IPR013736">
    <property type="entry name" value="Xaa-Pro_dipept_C"/>
</dbReference>
<dbReference type="Gene3D" id="2.60.120.260">
    <property type="entry name" value="Galactose-binding domain-like"/>
    <property type="match status" value="1"/>
</dbReference>
<dbReference type="InterPro" id="IPR008979">
    <property type="entry name" value="Galactose-bd-like_sf"/>
</dbReference>
<evidence type="ECO:0000259" key="3">
    <source>
        <dbReference type="SMART" id="SM00939"/>
    </source>
</evidence>
<name>A0A6P1TUZ1_9FIRM</name>
<dbReference type="AlphaFoldDB" id="A0A6P1TUZ1"/>
<accession>A0A6P1TUZ1</accession>
<protein>
    <submittedName>
        <fullName evidence="4">CocE/NonD family hydrolase</fullName>
    </submittedName>
</protein>
<evidence type="ECO:0000256" key="2">
    <source>
        <dbReference type="SAM" id="Phobius"/>
    </source>
</evidence>
<keyword evidence="1 4" id="KW-0378">Hydrolase</keyword>
<dbReference type="Proteomes" id="UP000464314">
    <property type="component" value="Chromosome"/>
</dbReference>
<feature type="domain" description="Xaa-Pro dipeptidyl-peptidase C-terminal" evidence="3">
    <location>
        <begin position="367"/>
        <end position="613"/>
    </location>
</feature>
<dbReference type="GO" id="GO:0008239">
    <property type="term" value="F:dipeptidyl-peptidase activity"/>
    <property type="evidence" value="ECO:0007669"/>
    <property type="project" value="InterPro"/>
</dbReference>
<proteinExistence type="predicted"/>
<dbReference type="Pfam" id="PF02129">
    <property type="entry name" value="Peptidase_S15"/>
    <property type="match status" value="1"/>
</dbReference>
<organism evidence="4 5">
    <name type="scientific">Anaerocolumna sedimenticola</name>
    <dbReference type="NCBI Taxonomy" id="2696063"/>
    <lineage>
        <taxon>Bacteria</taxon>
        <taxon>Bacillati</taxon>
        <taxon>Bacillota</taxon>
        <taxon>Clostridia</taxon>
        <taxon>Lachnospirales</taxon>
        <taxon>Lachnospiraceae</taxon>
        <taxon>Anaerocolumna</taxon>
    </lineage>
</organism>
<feature type="transmembrane region" description="Helical" evidence="2">
    <location>
        <begin position="20"/>
        <end position="41"/>
    </location>
</feature>
<gene>
    <name evidence="4" type="ORF">Ana3638_23065</name>
</gene>
<dbReference type="SMART" id="SM00939">
    <property type="entry name" value="PepX_C"/>
    <property type="match status" value="1"/>
</dbReference>
<evidence type="ECO:0000313" key="4">
    <source>
        <dbReference type="EMBL" id="QHQ63298.1"/>
    </source>
</evidence>
<dbReference type="EMBL" id="CP048000">
    <property type="protein sequence ID" value="QHQ63298.1"/>
    <property type="molecule type" value="Genomic_DNA"/>
</dbReference>
<keyword evidence="2" id="KW-0812">Transmembrane</keyword>
<dbReference type="InterPro" id="IPR005674">
    <property type="entry name" value="CocE/Ser_esterase"/>
</dbReference>
<keyword evidence="2" id="KW-1133">Transmembrane helix</keyword>